<dbReference type="InterPro" id="IPR036390">
    <property type="entry name" value="WH_DNA-bd_sf"/>
</dbReference>
<dbReference type="EMBL" id="CP023270">
    <property type="protein sequence ID" value="AVJ26214.1"/>
    <property type="molecule type" value="Genomic_DNA"/>
</dbReference>
<dbReference type="OrthoDB" id="9785974at2"/>
<dbReference type="SUPFAM" id="SSF53850">
    <property type="entry name" value="Periplasmic binding protein-like II"/>
    <property type="match status" value="1"/>
</dbReference>
<name>A0A2S0I2K9_9BURK</name>
<dbReference type="Pfam" id="PF00126">
    <property type="entry name" value="HTH_1"/>
    <property type="match status" value="1"/>
</dbReference>
<keyword evidence="4" id="KW-0804">Transcription</keyword>
<gene>
    <name evidence="6" type="ORF">CLM73_03240</name>
</gene>
<dbReference type="PANTHER" id="PTHR30419:SF2">
    <property type="entry name" value="LYSR FAMILY TRANSCRIPTIONAL REGULATOR"/>
    <property type="match status" value="1"/>
</dbReference>
<reference evidence="6 7" key="1">
    <citation type="submission" date="2017-09" db="EMBL/GenBank/DDBJ databases">
        <title>Genomic, metabolic, and phenotypic characteristics of bacterial isolates from the natural microbiome of the model nematode Caenorhabditis elegans.</title>
        <authorList>
            <person name="Zimmermann J."/>
            <person name="Obeng N."/>
            <person name="Yang W."/>
            <person name="Obeng O."/>
            <person name="Kissoyan K."/>
            <person name="Pees B."/>
            <person name="Dirksen P."/>
            <person name="Hoppner M."/>
            <person name="Franke A."/>
            <person name="Rosenstiel P."/>
            <person name="Leippe M."/>
            <person name="Dierking K."/>
            <person name="Kaleta C."/>
            <person name="Schulenburg H."/>
        </authorList>
    </citation>
    <scope>NUCLEOTIDE SEQUENCE [LARGE SCALE GENOMIC DNA]</scope>
    <source>
        <strain evidence="6 7">MYb73</strain>
    </source>
</reference>
<dbReference type="FunFam" id="1.10.10.10:FF:000001">
    <property type="entry name" value="LysR family transcriptional regulator"/>
    <property type="match status" value="1"/>
</dbReference>
<keyword evidence="3" id="KW-0238">DNA-binding</keyword>
<dbReference type="GO" id="GO:0003700">
    <property type="term" value="F:DNA-binding transcription factor activity"/>
    <property type="evidence" value="ECO:0007669"/>
    <property type="project" value="InterPro"/>
</dbReference>
<sequence length="310" mass="34149">MTFDPPIRSSAPRLDLYSLQVFVAVVEEGSIAAAATREHIAPSALSKRLSELERILDVVLITRHARGVEATGAGHALARHARALLHQARGLTDEIRDFSSGVRGHVRVAANLSSITQFLPQDLRRFLDLHPGVQIDLEENVSSAVTRAVQQNMSDIGIYTQTDDDSGLQSFPYRRDVMTLVANRSHPLAARERVAFADTLEYDHVGMHRGSAANYLFTREAAAINRTVRLRFQVTSYDALVSMVRCELGIGIVPVEALSLFDCGDLRIIPLTDAWARRQLKLCVRSNEPLSGAARLLMEHLLQEAAASGH</sequence>
<dbReference type="Pfam" id="PF03466">
    <property type="entry name" value="LysR_substrate"/>
    <property type="match status" value="1"/>
</dbReference>
<evidence type="ECO:0000259" key="5">
    <source>
        <dbReference type="PROSITE" id="PS50931"/>
    </source>
</evidence>
<evidence type="ECO:0000256" key="2">
    <source>
        <dbReference type="ARBA" id="ARBA00023015"/>
    </source>
</evidence>
<dbReference type="Gene3D" id="1.10.10.10">
    <property type="entry name" value="Winged helix-like DNA-binding domain superfamily/Winged helix DNA-binding domain"/>
    <property type="match status" value="1"/>
</dbReference>
<dbReference type="RefSeq" id="WP_105237293.1">
    <property type="nucleotide sequence ID" value="NZ_CP023270.1"/>
</dbReference>
<evidence type="ECO:0000313" key="6">
    <source>
        <dbReference type="EMBL" id="AVJ26214.1"/>
    </source>
</evidence>
<dbReference type="Proteomes" id="UP000239477">
    <property type="component" value="Chromosome"/>
</dbReference>
<evidence type="ECO:0000256" key="4">
    <source>
        <dbReference type="ARBA" id="ARBA00023163"/>
    </source>
</evidence>
<feature type="domain" description="HTH lysR-type" evidence="5">
    <location>
        <begin position="14"/>
        <end position="71"/>
    </location>
</feature>
<dbReference type="SUPFAM" id="SSF46785">
    <property type="entry name" value="Winged helix' DNA-binding domain"/>
    <property type="match status" value="1"/>
</dbReference>
<protein>
    <submittedName>
        <fullName evidence="6">LysR family transcriptional regulator</fullName>
    </submittedName>
</protein>
<keyword evidence="2" id="KW-0805">Transcription regulation</keyword>
<dbReference type="AlphaFoldDB" id="A0A2S0I2K9"/>
<dbReference type="PROSITE" id="PS50931">
    <property type="entry name" value="HTH_LYSR"/>
    <property type="match status" value="1"/>
</dbReference>
<dbReference type="PANTHER" id="PTHR30419">
    <property type="entry name" value="HTH-TYPE TRANSCRIPTIONAL REGULATOR YBHD"/>
    <property type="match status" value="1"/>
</dbReference>
<proteinExistence type="inferred from homology"/>
<dbReference type="GO" id="GO:0005829">
    <property type="term" value="C:cytosol"/>
    <property type="evidence" value="ECO:0007669"/>
    <property type="project" value="TreeGrafter"/>
</dbReference>
<evidence type="ECO:0000256" key="1">
    <source>
        <dbReference type="ARBA" id="ARBA00009437"/>
    </source>
</evidence>
<dbReference type="GO" id="GO:0003677">
    <property type="term" value="F:DNA binding"/>
    <property type="evidence" value="ECO:0007669"/>
    <property type="project" value="UniProtKB-KW"/>
</dbReference>
<evidence type="ECO:0000256" key="3">
    <source>
        <dbReference type="ARBA" id="ARBA00023125"/>
    </source>
</evidence>
<keyword evidence="7" id="KW-1185">Reference proteome</keyword>
<dbReference type="InterPro" id="IPR005119">
    <property type="entry name" value="LysR_subst-bd"/>
</dbReference>
<dbReference type="Gene3D" id="3.40.190.290">
    <property type="match status" value="1"/>
</dbReference>
<accession>A0A2S0I2K9</accession>
<evidence type="ECO:0000313" key="7">
    <source>
        <dbReference type="Proteomes" id="UP000239477"/>
    </source>
</evidence>
<comment type="similarity">
    <text evidence="1">Belongs to the LysR transcriptional regulatory family.</text>
</comment>
<dbReference type="InterPro" id="IPR050950">
    <property type="entry name" value="HTH-type_LysR_regulators"/>
</dbReference>
<dbReference type="CDD" id="cd08421">
    <property type="entry name" value="PBP2_LTTR_like_1"/>
    <property type="match status" value="1"/>
</dbReference>
<organism evidence="6 7">
    <name type="scientific">Achromobacter spanius</name>
    <dbReference type="NCBI Taxonomy" id="217203"/>
    <lineage>
        <taxon>Bacteria</taxon>
        <taxon>Pseudomonadati</taxon>
        <taxon>Pseudomonadota</taxon>
        <taxon>Betaproteobacteria</taxon>
        <taxon>Burkholderiales</taxon>
        <taxon>Alcaligenaceae</taxon>
        <taxon>Achromobacter</taxon>
    </lineage>
</organism>
<dbReference type="InterPro" id="IPR000847">
    <property type="entry name" value="LysR_HTH_N"/>
</dbReference>
<dbReference type="InterPro" id="IPR036388">
    <property type="entry name" value="WH-like_DNA-bd_sf"/>
</dbReference>